<dbReference type="PANTHER" id="PTHR47829">
    <property type="entry name" value="HYDROLASE, PUTATIVE (AFU_ORTHOLOGUE AFUA_1G12880)-RELATED"/>
    <property type="match status" value="1"/>
</dbReference>
<feature type="domain" description="Aminoglycoside phosphotransferase" evidence="1">
    <location>
        <begin position="34"/>
        <end position="250"/>
    </location>
</feature>
<evidence type="ECO:0000259" key="1">
    <source>
        <dbReference type="Pfam" id="PF01636"/>
    </source>
</evidence>
<dbReference type="PANTHER" id="PTHR47829:SF1">
    <property type="entry name" value="HAD FAMILY PHOSPHATASE"/>
    <property type="match status" value="1"/>
</dbReference>
<protein>
    <submittedName>
        <fullName evidence="2">Phosphotransferase family protein</fullName>
    </submittedName>
</protein>
<dbReference type="InterPro" id="IPR002575">
    <property type="entry name" value="Aminoglycoside_PTrfase"/>
</dbReference>
<dbReference type="Gene3D" id="3.90.1200.10">
    <property type="match status" value="1"/>
</dbReference>
<dbReference type="Proteomes" id="UP000286716">
    <property type="component" value="Unassembled WGS sequence"/>
</dbReference>
<dbReference type="AlphaFoldDB" id="A0A428WDE8"/>
<proteinExistence type="predicted"/>
<dbReference type="GO" id="GO:0016740">
    <property type="term" value="F:transferase activity"/>
    <property type="evidence" value="ECO:0007669"/>
    <property type="project" value="UniProtKB-KW"/>
</dbReference>
<evidence type="ECO:0000313" key="2">
    <source>
        <dbReference type="EMBL" id="RSM41079.1"/>
    </source>
</evidence>
<dbReference type="InterPro" id="IPR052898">
    <property type="entry name" value="ACAD10-like"/>
</dbReference>
<dbReference type="OrthoDB" id="3806873at2"/>
<keyword evidence="2" id="KW-0808">Transferase</keyword>
<name>A0A428WDE8_AMYBA</name>
<dbReference type="EMBL" id="QHHU01000036">
    <property type="protein sequence ID" value="RSM41079.1"/>
    <property type="molecule type" value="Genomic_DNA"/>
</dbReference>
<dbReference type="CDD" id="cd05154">
    <property type="entry name" value="ACAD10_11_N-like"/>
    <property type="match status" value="1"/>
</dbReference>
<evidence type="ECO:0000313" key="3">
    <source>
        <dbReference type="Proteomes" id="UP000286716"/>
    </source>
</evidence>
<dbReference type="RefSeq" id="WP_020646688.1">
    <property type="nucleotide sequence ID" value="NZ_QHHU01000036.1"/>
</dbReference>
<dbReference type="Gene3D" id="3.30.200.20">
    <property type="entry name" value="Phosphorylase Kinase, domain 1"/>
    <property type="match status" value="1"/>
</dbReference>
<dbReference type="SUPFAM" id="SSF56112">
    <property type="entry name" value="Protein kinase-like (PK-like)"/>
    <property type="match status" value="1"/>
</dbReference>
<keyword evidence="3" id="KW-1185">Reference proteome</keyword>
<accession>A0A428WDE8</accession>
<sequence length="341" mass="36986">MSRTDPPGLDLGRLRAHLDAHRPGLVAGELTADVVEGGRSNLTYVVGDGRSRWVVRRPPLGHVLPTAHDMSREFRVISGLRDTAVPVPEALLLCEDTDVVGAQFYVMSFVEGTPYRTAGELAALGPERTAAIADALVDTLVDLHSVDPAAVGLGDFGRPDGFLERQLRRWKKQLDASRSRDLPGIEELHDRLAAAVPVSGKPSIIHGDYRLDNVLVDETDRISAVLDWEMSTLGDPLTDLALLVAYAERDKVSLQFVSNASSAPGYPGTDEVVARYAERSGRDVSQLNWYVSFAFFKLAVILEGIYYRFSKGQTVGAGFEGVGAGVAPLIAHGNEILKEEK</sequence>
<comment type="caution">
    <text evidence="2">The sequence shown here is derived from an EMBL/GenBank/DDBJ whole genome shotgun (WGS) entry which is preliminary data.</text>
</comment>
<organism evidence="2 3">
    <name type="scientific">Amycolatopsis balhimycina DSM 5908</name>
    <dbReference type="NCBI Taxonomy" id="1081091"/>
    <lineage>
        <taxon>Bacteria</taxon>
        <taxon>Bacillati</taxon>
        <taxon>Actinomycetota</taxon>
        <taxon>Actinomycetes</taxon>
        <taxon>Pseudonocardiales</taxon>
        <taxon>Pseudonocardiaceae</taxon>
        <taxon>Amycolatopsis</taxon>
    </lineage>
</organism>
<dbReference type="InterPro" id="IPR011009">
    <property type="entry name" value="Kinase-like_dom_sf"/>
</dbReference>
<gene>
    <name evidence="2" type="ORF">DMA12_25320</name>
</gene>
<dbReference type="Pfam" id="PF01636">
    <property type="entry name" value="APH"/>
    <property type="match status" value="1"/>
</dbReference>
<dbReference type="InterPro" id="IPR041726">
    <property type="entry name" value="ACAD10_11_N"/>
</dbReference>
<reference evidence="2 3" key="1">
    <citation type="submission" date="2018-05" db="EMBL/GenBank/DDBJ databases">
        <title>Evolution of GPA BGCs.</title>
        <authorList>
            <person name="Waglechner N."/>
            <person name="Wright G.D."/>
        </authorList>
    </citation>
    <scope>NUCLEOTIDE SEQUENCE [LARGE SCALE GENOMIC DNA]</scope>
    <source>
        <strain evidence="2 3">DSM 5908</strain>
    </source>
</reference>